<dbReference type="EMBL" id="LECT01000028">
    <property type="protein sequence ID" value="KLU04518.1"/>
    <property type="molecule type" value="Genomic_DNA"/>
</dbReference>
<dbReference type="AlphaFoldDB" id="A0A0J1BD49"/>
<gene>
    <name evidence="1" type="ORF">RISK_003572</name>
</gene>
<reference evidence="1" key="1">
    <citation type="submission" date="2015-05" db="EMBL/GenBank/DDBJ databases">
        <title>Permanent draft genome of Rhodopirellula islandicus K833.</title>
        <authorList>
            <person name="Kizina J."/>
            <person name="Richter M."/>
            <person name="Glockner F.O."/>
            <person name="Harder J."/>
        </authorList>
    </citation>
    <scope>NUCLEOTIDE SEQUENCE [LARGE SCALE GENOMIC DNA]</scope>
    <source>
        <strain evidence="1">K833</strain>
    </source>
</reference>
<dbReference type="Proteomes" id="UP000036367">
    <property type="component" value="Unassembled WGS sequence"/>
</dbReference>
<proteinExistence type="predicted"/>
<sequence>MRGSAGFEEVGMSKNSGQAIGLHSLDSSNHSLCNVLRPLQAAIQPV</sequence>
<comment type="caution">
    <text evidence="1">The sequence shown here is derived from an EMBL/GenBank/DDBJ whole genome shotgun (WGS) entry which is preliminary data.</text>
</comment>
<dbReference type="STRING" id="595434.RISK_003572"/>
<protein>
    <submittedName>
        <fullName evidence="1">Uncharacterized protein</fullName>
    </submittedName>
</protein>
<name>A0A0J1BD49_RHOIS</name>
<evidence type="ECO:0000313" key="2">
    <source>
        <dbReference type="Proteomes" id="UP000036367"/>
    </source>
</evidence>
<organism evidence="1 2">
    <name type="scientific">Rhodopirellula islandica</name>
    <dbReference type="NCBI Taxonomy" id="595434"/>
    <lineage>
        <taxon>Bacteria</taxon>
        <taxon>Pseudomonadati</taxon>
        <taxon>Planctomycetota</taxon>
        <taxon>Planctomycetia</taxon>
        <taxon>Pirellulales</taxon>
        <taxon>Pirellulaceae</taxon>
        <taxon>Rhodopirellula</taxon>
    </lineage>
</organism>
<evidence type="ECO:0000313" key="1">
    <source>
        <dbReference type="EMBL" id="KLU04518.1"/>
    </source>
</evidence>
<accession>A0A0J1BD49</accession>
<keyword evidence="2" id="KW-1185">Reference proteome</keyword>